<proteinExistence type="inferred from homology"/>
<dbReference type="Gene3D" id="3.40.50.720">
    <property type="entry name" value="NAD(P)-binding Rossmann-like Domain"/>
    <property type="match status" value="1"/>
</dbReference>
<dbReference type="PANTHER" id="PTHR42879:SF2">
    <property type="entry name" value="3-OXOACYL-[ACYL-CARRIER-PROTEIN] REDUCTASE FABG"/>
    <property type="match status" value="1"/>
</dbReference>
<gene>
    <name evidence="3" type="ORF">FAZ69_13040</name>
</gene>
<dbReference type="OrthoDB" id="9803628at2"/>
<dbReference type="AlphaFoldDB" id="A0A4U1I5Q6"/>
<dbReference type="PANTHER" id="PTHR42879">
    <property type="entry name" value="3-OXOACYL-(ACYL-CARRIER-PROTEIN) REDUCTASE"/>
    <property type="match status" value="1"/>
</dbReference>
<comment type="caution">
    <text evidence="3">The sequence shown here is derived from an EMBL/GenBank/DDBJ whole genome shotgun (WGS) entry which is preliminary data.</text>
</comment>
<dbReference type="InterPro" id="IPR050259">
    <property type="entry name" value="SDR"/>
</dbReference>
<protein>
    <submittedName>
        <fullName evidence="3">SDR family oxidoreductase</fullName>
    </submittedName>
</protein>
<evidence type="ECO:0000256" key="1">
    <source>
        <dbReference type="ARBA" id="ARBA00006484"/>
    </source>
</evidence>
<feature type="domain" description="Ketoreductase" evidence="2">
    <location>
        <begin position="8"/>
        <end position="185"/>
    </location>
</feature>
<keyword evidence="4" id="KW-1185">Reference proteome</keyword>
<evidence type="ECO:0000313" key="3">
    <source>
        <dbReference type="EMBL" id="TKC88676.1"/>
    </source>
</evidence>
<dbReference type="PRINTS" id="PR00080">
    <property type="entry name" value="SDRFAMILY"/>
</dbReference>
<accession>A0A4U1I5Q6</accession>
<dbReference type="InterPro" id="IPR036291">
    <property type="entry name" value="NAD(P)-bd_dom_sf"/>
</dbReference>
<comment type="similarity">
    <text evidence="1">Belongs to the short-chain dehydrogenases/reductases (SDR) family.</text>
</comment>
<dbReference type="EMBL" id="SWJE01000006">
    <property type="protein sequence ID" value="TKC88676.1"/>
    <property type="molecule type" value="Genomic_DNA"/>
</dbReference>
<sequence length="264" mass="26658">MTPRFAGRVALVTGGGTGIGAAAAARLREEGACVYVLGRRAAPLAAVAEATGAIALPADAADPVQVRAALANIAERHGRLDVVVANAGGFGLGAVGDTSDDDWRRACLANLDTAFVTTREALPMLLESRGAIVVVSSIAGLAAGPEAAGYVTVKHALIGLTRSLARDYGRRGVRTNALCPGWVRTEMADDEMRALMALHGLATLDEAYARATRDVPLGRAAEASEIASVIAFLASADAGAMNGAVVVADGGATAVDVPTLAFAA</sequence>
<dbReference type="RefSeq" id="WP_136895065.1">
    <property type="nucleotide sequence ID" value="NZ_SWJE01000006.1"/>
</dbReference>
<dbReference type="SMART" id="SM00822">
    <property type="entry name" value="PKS_KR"/>
    <property type="match status" value="1"/>
</dbReference>
<name>A0A4U1I5Q6_9BURK</name>
<dbReference type="Proteomes" id="UP000305539">
    <property type="component" value="Unassembled WGS sequence"/>
</dbReference>
<evidence type="ECO:0000259" key="2">
    <source>
        <dbReference type="SMART" id="SM00822"/>
    </source>
</evidence>
<dbReference type="InterPro" id="IPR002347">
    <property type="entry name" value="SDR_fam"/>
</dbReference>
<reference evidence="3 4" key="1">
    <citation type="submission" date="2019-04" db="EMBL/GenBank/DDBJ databases">
        <title>Trinickia sp. 7GSK02, isolated from subtropical forest soil.</title>
        <authorList>
            <person name="Gao Z.-H."/>
            <person name="Qiu L.-H."/>
        </authorList>
    </citation>
    <scope>NUCLEOTIDE SEQUENCE [LARGE SCALE GENOMIC DNA]</scope>
    <source>
        <strain evidence="3 4">7GSK02</strain>
    </source>
</reference>
<dbReference type="PRINTS" id="PR00081">
    <property type="entry name" value="GDHRDH"/>
</dbReference>
<organism evidence="3 4">
    <name type="scientific">Trinickia terrae</name>
    <dbReference type="NCBI Taxonomy" id="2571161"/>
    <lineage>
        <taxon>Bacteria</taxon>
        <taxon>Pseudomonadati</taxon>
        <taxon>Pseudomonadota</taxon>
        <taxon>Betaproteobacteria</taxon>
        <taxon>Burkholderiales</taxon>
        <taxon>Burkholderiaceae</taxon>
        <taxon>Trinickia</taxon>
    </lineage>
</organism>
<dbReference type="InterPro" id="IPR057326">
    <property type="entry name" value="KR_dom"/>
</dbReference>
<evidence type="ECO:0000313" key="4">
    <source>
        <dbReference type="Proteomes" id="UP000305539"/>
    </source>
</evidence>
<dbReference type="FunFam" id="3.40.50.720:FF:000084">
    <property type="entry name" value="Short-chain dehydrogenase reductase"/>
    <property type="match status" value="1"/>
</dbReference>
<dbReference type="Pfam" id="PF13561">
    <property type="entry name" value="adh_short_C2"/>
    <property type="match status" value="1"/>
</dbReference>
<dbReference type="SUPFAM" id="SSF51735">
    <property type="entry name" value="NAD(P)-binding Rossmann-fold domains"/>
    <property type="match status" value="1"/>
</dbReference>
<dbReference type="CDD" id="cd05233">
    <property type="entry name" value="SDR_c"/>
    <property type="match status" value="1"/>
</dbReference>